<name>A0A554JDJ6_9BACT</name>
<organism evidence="3 4">
    <name type="scientific">Candidatus Berkelbacteria bacterium Gr01-1014_85</name>
    <dbReference type="NCBI Taxonomy" id="2017150"/>
    <lineage>
        <taxon>Bacteria</taxon>
        <taxon>Candidatus Berkelbacteria</taxon>
    </lineage>
</organism>
<dbReference type="AlphaFoldDB" id="A0A554JDJ6"/>
<reference evidence="3 4" key="1">
    <citation type="submission" date="2017-08" db="EMBL/GenBank/DDBJ databases">
        <title>Mechanisms for carbon and nitrogen cycling indicate functional differentiation within the Candidate Phyla Radiation.</title>
        <authorList>
            <person name="Danczak R.E."/>
            <person name="Johnston M.D."/>
            <person name="Kenah C."/>
            <person name="Slattery M."/>
            <person name="Wrighton K.C."/>
            <person name="Wilkins M.J."/>
        </authorList>
    </citation>
    <scope>NUCLEOTIDE SEQUENCE [LARGE SCALE GENOMIC DNA]</scope>
    <source>
        <strain evidence="3">Gr01-1014_85</strain>
    </source>
</reference>
<dbReference type="InterPro" id="IPR003156">
    <property type="entry name" value="DHHA1_dom"/>
</dbReference>
<dbReference type="Pfam" id="PF02272">
    <property type="entry name" value="DHHA1"/>
    <property type="match status" value="1"/>
</dbReference>
<sequence>MLEAKRLAIIMHEKPDADTIGSSLALARGLWQRGVKSRLYSRDRWPAPFRYLIEDERLEPRFDPDEPDTVVVIDCGDLRRTGYPNEVTRFAEQAGRLIHIDHHGESDLYRLANYRYYDPEAAATGEMIHRLLLCLEVEITSNIAKPLFASLYYDTGGFKHANTDSRTLELAGSLLSAGANLKELVRHSELDRSLAQLRLWGRALENSWLNDKYGLLVTVLTQKDFAELEADPSEAAGLINLMNQANEAKVALLLYETEAGLRGSLRTESQRIDLGELANWLGGGGLRRAAGFQLPARLVKEAENWHIALSYSPQAGVAEWQTRRT</sequence>
<evidence type="ECO:0000313" key="3">
    <source>
        <dbReference type="EMBL" id="TSC66348.1"/>
    </source>
</evidence>
<evidence type="ECO:0000259" key="1">
    <source>
        <dbReference type="Pfam" id="PF01368"/>
    </source>
</evidence>
<evidence type="ECO:0000259" key="2">
    <source>
        <dbReference type="Pfam" id="PF02272"/>
    </source>
</evidence>
<dbReference type="Gene3D" id="3.90.1640.10">
    <property type="entry name" value="inorganic pyrophosphatase (n-terminal core)"/>
    <property type="match status" value="1"/>
</dbReference>
<dbReference type="GO" id="GO:0003676">
    <property type="term" value="F:nucleic acid binding"/>
    <property type="evidence" value="ECO:0007669"/>
    <property type="project" value="InterPro"/>
</dbReference>
<evidence type="ECO:0000313" key="4">
    <source>
        <dbReference type="Proteomes" id="UP000316253"/>
    </source>
</evidence>
<dbReference type="Proteomes" id="UP000316253">
    <property type="component" value="Unassembled WGS sequence"/>
</dbReference>
<dbReference type="InterPro" id="IPR051319">
    <property type="entry name" value="Oligoribo/pAp-PDE_c-di-AMP_PDE"/>
</dbReference>
<protein>
    <submittedName>
        <fullName evidence="3">Phosphoesterase RecJ domain-containing protein</fullName>
    </submittedName>
</protein>
<dbReference type="Gene3D" id="3.10.310.30">
    <property type="match status" value="1"/>
</dbReference>
<dbReference type="Pfam" id="PF01368">
    <property type="entry name" value="DHH"/>
    <property type="match status" value="1"/>
</dbReference>
<dbReference type="PANTHER" id="PTHR47618:SF1">
    <property type="entry name" value="BIFUNCTIONAL OLIGORIBONUCLEASE AND PAP PHOSPHATASE NRNA"/>
    <property type="match status" value="1"/>
</dbReference>
<dbReference type="EMBL" id="VMFD01000009">
    <property type="protein sequence ID" value="TSC66348.1"/>
    <property type="molecule type" value="Genomic_DNA"/>
</dbReference>
<feature type="domain" description="DHHA1" evidence="2">
    <location>
        <begin position="220"/>
        <end position="301"/>
    </location>
</feature>
<feature type="domain" description="DDH" evidence="1">
    <location>
        <begin position="8"/>
        <end position="145"/>
    </location>
</feature>
<proteinExistence type="predicted"/>
<dbReference type="SUPFAM" id="SSF64182">
    <property type="entry name" value="DHH phosphoesterases"/>
    <property type="match status" value="1"/>
</dbReference>
<comment type="caution">
    <text evidence="3">The sequence shown here is derived from an EMBL/GenBank/DDBJ whole genome shotgun (WGS) entry which is preliminary data.</text>
</comment>
<dbReference type="InterPro" id="IPR038763">
    <property type="entry name" value="DHH_sf"/>
</dbReference>
<dbReference type="InterPro" id="IPR001667">
    <property type="entry name" value="DDH_dom"/>
</dbReference>
<accession>A0A554JDJ6</accession>
<gene>
    <name evidence="3" type="ORF">CEO22_132</name>
</gene>
<dbReference type="PANTHER" id="PTHR47618">
    <property type="entry name" value="BIFUNCTIONAL OLIGORIBONUCLEASE AND PAP PHOSPHATASE NRNA"/>
    <property type="match status" value="1"/>
</dbReference>